<dbReference type="NCBIfam" id="TIGR01662">
    <property type="entry name" value="HAD-SF-IIIA"/>
    <property type="match status" value="1"/>
</dbReference>
<dbReference type="InterPro" id="IPR023214">
    <property type="entry name" value="HAD_sf"/>
</dbReference>
<dbReference type="OrthoDB" id="19045at2759"/>
<dbReference type="InterPro" id="IPR013954">
    <property type="entry name" value="PNK3P"/>
</dbReference>
<evidence type="ECO:0000313" key="5">
    <source>
        <dbReference type="Proteomes" id="UP000195871"/>
    </source>
</evidence>
<evidence type="ECO:0000313" key="3">
    <source>
        <dbReference type="EMBL" id="OUT23595.1"/>
    </source>
</evidence>
<reference evidence="2" key="2">
    <citation type="submission" date="2014-08" db="EMBL/GenBank/DDBJ databases">
        <title>Exploiting Issatchenkia orientalis SD108 for Succinic Acid Production.</title>
        <authorList>
            <person name="Xiao H."/>
            <person name="Shao Z."/>
            <person name="Jiang Y."/>
            <person name="Dole S."/>
            <person name="Zhao H."/>
        </authorList>
    </citation>
    <scope>NUCLEOTIDE SEQUENCE [LARGE SCALE GENOMIC DNA]</scope>
    <source>
        <strain evidence="2">SD108</strain>
    </source>
</reference>
<dbReference type="Proteomes" id="UP000195871">
    <property type="component" value="Unassembled WGS sequence"/>
</dbReference>
<organism evidence="2 4">
    <name type="scientific">Pichia kudriavzevii</name>
    <name type="common">Yeast</name>
    <name type="synonym">Issatchenkia orientalis</name>
    <dbReference type="NCBI Taxonomy" id="4909"/>
    <lineage>
        <taxon>Eukaryota</taxon>
        <taxon>Fungi</taxon>
        <taxon>Dikarya</taxon>
        <taxon>Ascomycota</taxon>
        <taxon>Saccharomycotina</taxon>
        <taxon>Pichiomycetes</taxon>
        <taxon>Pichiales</taxon>
        <taxon>Pichiaceae</taxon>
        <taxon>Pichia</taxon>
    </lineage>
</organism>
<dbReference type="GO" id="GO:0006281">
    <property type="term" value="P:DNA repair"/>
    <property type="evidence" value="ECO:0007669"/>
    <property type="project" value="TreeGrafter"/>
</dbReference>
<dbReference type="GO" id="GO:0003690">
    <property type="term" value="F:double-stranded DNA binding"/>
    <property type="evidence" value="ECO:0007669"/>
    <property type="project" value="TreeGrafter"/>
</dbReference>
<dbReference type="InterPro" id="IPR006549">
    <property type="entry name" value="HAD-SF_hydro_IIIA"/>
</dbReference>
<dbReference type="GO" id="GO:0046403">
    <property type="term" value="F:polynucleotide 3'-phosphatase activity"/>
    <property type="evidence" value="ECO:0007669"/>
    <property type="project" value="TreeGrafter"/>
</dbReference>
<dbReference type="KEGG" id="pkz:C5L36_0A07180"/>
<dbReference type="SUPFAM" id="SSF56784">
    <property type="entry name" value="HAD-like"/>
    <property type="match status" value="1"/>
</dbReference>
<dbReference type="PANTHER" id="PTHR12083">
    <property type="entry name" value="BIFUNCTIONAL POLYNUCLEOTIDE PHOSPHATASE/KINASE"/>
    <property type="match status" value="1"/>
</dbReference>
<dbReference type="Proteomes" id="UP000029867">
    <property type="component" value="Unassembled WGS sequence"/>
</dbReference>
<accession>A0A099NXI7</accession>
<protein>
    <submittedName>
        <fullName evidence="3">DNA 3'-phosphatase</fullName>
    </submittedName>
</protein>
<dbReference type="Pfam" id="PF08645">
    <property type="entry name" value="PNK3P"/>
    <property type="match status" value="1"/>
</dbReference>
<reference evidence="3 5" key="3">
    <citation type="submission" date="2017-05" db="EMBL/GenBank/DDBJ databases">
        <title>The Genome Sequence of Candida krusei Ckrusei653.</title>
        <authorList>
            <person name="Cuomo C."/>
            <person name="Forche A."/>
            <person name="Young S."/>
            <person name="Abouelleil A."/>
            <person name="Cao P."/>
            <person name="Chapman S."/>
            <person name="Cusick C."/>
            <person name="Shea T."/>
            <person name="Nusbaum C."/>
            <person name="Birren B."/>
        </authorList>
    </citation>
    <scope>NUCLEOTIDE SEQUENCE [LARGE SCALE GENOMIC DNA]</scope>
    <source>
        <strain evidence="3 5">Ckrusei653</strain>
    </source>
</reference>
<evidence type="ECO:0000313" key="1">
    <source>
        <dbReference type="EMBL" id="AWU74116.1"/>
    </source>
</evidence>
<dbReference type="NCBIfam" id="TIGR01664">
    <property type="entry name" value="DNA-3'-Pase"/>
    <property type="match status" value="1"/>
</dbReference>
<dbReference type="EMBL" id="JQFK01000060">
    <property type="protein sequence ID" value="KGK36652.1"/>
    <property type="molecule type" value="Genomic_DNA"/>
</dbReference>
<dbReference type="VEuPathDB" id="FungiDB:C5L36_0A07180"/>
<reference evidence="1 6" key="4">
    <citation type="submission" date="2018-06" db="EMBL/GenBank/DDBJ databases">
        <title>Population genomics shows no distinction between pathogenic Candida krusei and environmental Pichia kudriavzevii: One species, four names.</title>
        <authorList>
            <person name="Douglass A.P."/>
            <person name="Offei B."/>
            <person name="Braun-Galleani S."/>
            <person name="Coughlan A.Y."/>
            <person name="Martos A."/>
            <person name="Ortiz-Merino R.A."/>
            <person name="Byrne K.P."/>
            <person name="Wolfe K.H."/>
        </authorList>
    </citation>
    <scope>NUCLEOTIDE SEQUENCE [LARGE SCALE GENOMIC DNA]</scope>
    <source>
        <strain evidence="1 6">CBS573</strain>
    </source>
</reference>
<sequence>MGKLGIPKRVRASKRVGCGSVTLGDVQTVVHGDGFDSIGTHCLRFRSSKINEFSNDGKRQVQVAAFDLDDTLIRNRSGFKFARSPDDWKWFNEHVPRKVKEWTRESPNRIIAIFTNQGAVTNIVPPGKPSLSFNKLVARLKLITKELDDLPLVVYASTRKSSTDKKKGLGSDDKLHETYRKPGIGMWKQLLVDIGDVDISNSFFVGDAAGRDGDFSDSDRKFAETVGLTFKVPEEYFKA</sequence>
<keyword evidence="6" id="KW-1185">Reference proteome</keyword>
<evidence type="ECO:0000313" key="2">
    <source>
        <dbReference type="EMBL" id="KGK36652.1"/>
    </source>
</evidence>
<reference evidence="4" key="1">
    <citation type="journal article" date="2014" name="Microb. Cell Fact.">
        <title>Exploiting Issatchenkia orientalis SD108 for succinic acid production.</title>
        <authorList>
            <person name="Xiao H."/>
            <person name="Shao Z."/>
            <person name="Jiang Y."/>
            <person name="Dole S."/>
            <person name="Zhao H."/>
        </authorList>
    </citation>
    <scope>NUCLEOTIDE SEQUENCE [LARGE SCALE GENOMIC DNA]</scope>
    <source>
        <strain evidence="4">SD108</strain>
    </source>
</reference>
<dbReference type="InterPro" id="IPR036412">
    <property type="entry name" value="HAD-like_sf"/>
</dbReference>
<dbReference type="GO" id="GO:0046404">
    <property type="term" value="F:ATP-dependent polydeoxyribonucleotide 5'-hydroxyl-kinase activity"/>
    <property type="evidence" value="ECO:0007669"/>
    <property type="project" value="TreeGrafter"/>
</dbReference>
<dbReference type="EMBL" id="CP028773">
    <property type="protein sequence ID" value="AWU74116.1"/>
    <property type="molecule type" value="Genomic_DNA"/>
</dbReference>
<evidence type="ECO:0000313" key="6">
    <source>
        <dbReference type="Proteomes" id="UP000249293"/>
    </source>
</evidence>
<name>A0A099NXI7_PICKU</name>
<dbReference type="EMBL" id="NHMM01000002">
    <property type="protein sequence ID" value="OUT23595.1"/>
    <property type="molecule type" value="Genomic_DNA"/>
</dbReference>
<dbReference type="Gene3D" id="3.40.50.1000">
    <property type="entry name" value="HAD superfamily/HAD-like"/>
    <property type="match status" value="1"/>
</dbReference>
<dbReference type="eggNOG" id="KOG2134">
    <property type="taxonomic scope" value="Eukaryota"/>
</dbReference>
<dbReference type="STRING" id="4909.A0A099NXI7"/>
<proteinExistence type="predicted"/>
<evidence type="ECO:0000313" key="4">
    <source>
        <dbReference type="Proteomes" id="UP000029867"/>
    </source>
</evidence>
<dbReference type="PANTHER" id="PTHR12083:SF9">
    <property type="entry name" value="BIFUNCTIONAL POLYNUCLEOTIDE PHOSPHATASE_KINASE"/>
    <property type="match status" value="1"/>
</dbReference>
<dbReference type="HOGENOM" id="CLU_014938_0_0_1"/>
<dbReference type="InterPro" id="IPR006551">
    <property type="entry name" value="Polynucleotide_phosphatase"/>
</dbReference>
<dbReference type="AlphaFoldDB" id="A0A099NXI7"/>
<gene>
    <name evidence="1" type="ORF">C5L36_0A07180</name>
    <name evidence="3" type="ORF">CAS74_001920</name>
    <name evidence="2" type="ORF">JL09_g4215</name>
</gene>
<dbReference type="Proteomes" id="UP000249293">
    <property type="component" value="Chromosome 1"/>
</dbReference>
<dbReference type="GeneID" id="40381826"/>
<dbReference type="RefSeq" id="XP_029319593.1">
    <property type="nucleotide sequence ID" value="XM_029463733.1"/>
</dbReference>